<keyword evidence="4" id="KW-1185">Reference proteome</keyword>
<keyword evidence="1" id="KW-0560">Oxidoreductase</keyword>
<organism evidence="3 4">
    <name type="scientific">Marasmius tenuissimus</name>
    <dbReference type="NCBI Taxonomy" id="585030"/>
    <lineage>
        <taxon>Eukaryota</taxon>
        <taxon>Fungi</taxon>
        <taxon>Dikarya</taxon>
        <taxon>Basidiomycota</taxon>
        <taxon>Agaricomycotina</taxon>
        <taxon>Agaricomycetes</taxon>
        <taxon>Agaricomycetidae</taxon>
        <taxon>Agaricales</taxon>
        <taxon>Marasmiineae</taxon>
        <taxon>Marasmiaceae</taxon>
        <taxon>Marasmius</taxon>
    </lineage>
</organism>
<evidence type="ECO:0000313" key="4">
    <source>
        <dbReference type="Proteomes" id="UP001437256"/>
    </source>
</evidence>
<feature type="region of interest" description="Disordered" evidence="2">
    <location>
        <begin position="1"/>
        <end position="29"/>
    </location>
</feature>
<dbReference type="Pfam" id="PF14027">
    <property type="entry name" value="Questin_oxidase"/>
    <property type="match status" value="1"/>
</dbReference>
<evidence type="ECO:0000256" key="1">
    <source>
        <dbReference type="ARBA" id="ARBA00023002"/>
    </source>
</evidence>
<dbReference type="PANTHER" id="PTHR35870:SF1">
    <property type="entry name" value="PROTEIN, PUTATIVE (AFU_ORTHOLOGUE AFUA_5G03330)-RELATED"/>
    <property type="match status" value="1"/>
</dbReference>
<dbReference type="Proteomes" id="UP001437256">
    <property type="component" value="Unassembled WGS sequence"/>
</dbReference>
<dbReference type="EMBL" id="JBBXMP010000025">
    <property type="protein sequence ID" value="KAL0067526.1"/>
    <property type="molecule type" value="Genomic_DNA"/>
</dbReference>
<protein>
    <submittedName>
        <fullName evidence="3">Uncharacterized protein</fullName>
    </submittedName>
</protein>
<proteinExistence type="predicted"/>
<reference evidence="3 4" key="1">
    <citation type="submission" date="2024-05" db="EMBL/GenBank/DDBJ databases">
        <title>A draft genome resource for the thread blight pathogen Marasmius tenuissimus strain MS-2.</title>
        <authorList>
            <person name="Yulfo-Soto G.E."/>
            <person name="Baruah I.K."/>
            <person name="Amoako-Attah I."/>
            <person name="Bukari Y."/>
            <person name="Meinhardt L.W."/>
            <person name="Bailey B.A."/>
            <person name="Cohen S.P."/>
        </authorList>
    </citation>
    <scope>NUCLEOTIDE SEQUENCE [LARGE SCALE GENOMIC DNA]</scope>
    <source>
        <strain evidence="3 4">MS-2</strain>
    </source>
</reference>
<sequence>MSSNIDFFPTPSKALQASPKGSSPAIYPGVTSEGTETLRAILRENHEKYHIFYNEMKFVNHLGHRALAVWALGAGKDVIQKTFDDDSKMQKPRGTTPKPITRQNFNEHLGDPKFYDGYLTYFANLVRAGRTPGQLLEEYIFSPDMNTPNGAGENPQMLARFLDGVFHSMIWTGYGIEFGLPGIIAEALAQAAVYTTQLAPLVSGYFSPSVVKSEPESIHAFSVIARIRDDKNVRIPPADARDFPNALKFVLKNDTAGILGHVAAWSDFEDSEIDRKMEEVIWANTLIYGSCGVKNEGFNADFFGMHTVTSSLFLPTVLSVLSPASQKLLLPAYFTIILSVWIYRGKPALNVRTLFNGHVPSPFPTTSNYGVKRNPWFDLINHSIVHPDDHLVKLHRALAHFASLYGSTKAGELAHASAELDGTELVDGTLWLRAAVLTANRVEELDARGYWDRLGYF</sequence>
<accession>A0ABR3A0Y6</accession>
<evidence type="ECO:0000313" key="3">
    <source>
        <dbReference type="EMBL" id="KAL0067526.1"/>
    </source>
</evidence>
<comment type="caution">
    <text evidence="3">The sequence shown here is derived from an EMBL/GenBank/DDBJ whole genome shotgun (WGS) entry which is preliminary data.</text>
</comment>
<name>A0ABR3A0Y6_9AGAR</name>
<gene>
    <name evidence="3" type="ORF">AAF712_005517</name>
</gene>
<dbReference type="PANTHER" id="PTHR35870">
    <property type="entry name" value="PROTEIN, PUTATIVE (AFU_ORTHOLOGUE AFUA_5G03330)-RELATED"/>
    <property type="match status" value="1"/>
</dbReference>
<evidence type="ECO:0000256" key="2">
    <source>
        <dbReference type="SAM" id="MobiDB-lite"/>
    </source>
</evidence>
<dbReference type="InterPro" id="IPR025337">
    <property type="entry name" value="Questin_oxidase-like"/>
</dbReference>